<gene>
    <name evidence="3" type="ordered locus">Plav_0591</name>
</gene>
<dbReference type="HOGENOM" id="CLU_432627_0_0_5"/>
<dbReference type="eggNOG" id="COG3210">
    <property type="taxonomic scope" value="Bacteria"/>
</dbReference>
<dbReference type="OrthoDB" id="8320584at2"/>
<dbReference type="InterPro" id="IPR038177">
    <property type="entry name" value="IAT_beta_sf"/>
</dbReference>
<sequence>MVWKARVRFVAAGVLAASAFLAVSASPAHADKWSPWIEGGGFLSSERDRGEVTGFAPLLQNENSLLFADVKGKLFSESVKEGNFALGYRQMTEQGWNLGVWGGYDIRESETGNTFGQAAFGFEALSVDYDARLNGYVPTSDAKAGGGLTTIELSGSQILMTGGREVPLWGIEGELGWRVPLENLGADAERNEFRVYAGGYRFDDSDLSKPVQGPRVRAEWRINEIIPGLAGSRLSFETSFQHDSYRDDQWEAGFRLRIPLFAGDAPKNLAPIERRMTEALVRDTDIVTAPSKTEKVADALTGVTFDRVARVDGSGDLDATSLAAGANSLIIVDGGNGDVPGAWIEPDQTVAGAGSVLGLRGVTSGILVNYAIPGVTPTIVSQLCGCDILSLAGSNTHVTGMVLDGDSGFADFGIFLDSNQRNLHFTNLEIREVAYAGIGGNEDNEIFVDGVNFYEDIFGIYFENRNSITVRNSVMDVLYAAGIYAGTDNVISISNMEIRRVDFGSALILNSTNDVTIANALFDDTAASAVYVGTDNTIVASGLTITESGGSGFELFDYNNLALTDVTIEDVLDSGIEGDTGNTIEAMGLTIRQTGWNGLNFNIGNTVNVTGGLLEEIGNDGVSGLLDNDFTLSGLTFRNIGLSAFYIEDDNSVSVSGSVFEGTVVEDILTVGGSGNTLSGSGNENNAVVGNNLCTAVPGSFTGTIGFDGGPDIVDGSCP</sequence>
<dbReference type="InterPro" id="IPR039448">
    <property type="entry name" value="Beta_helix"/>
</dbReference>
<feature type="signal peptide" evidence="1">
    <location>
        <begin position="1"/>
        <end position="30"/>
    </location>
</feature>
<dbReference type="KEGG" id="pla:Plav_0591"/>
<protein>
    <recommendedName>
        <fullName evidence="2">Right handed beta helix domain-containing protein</fullName>
    </recommendedName>
</protein>
<feature type="domain" description="Right handed beta helix" evidence="2">
    <location>
        <begin position="481"/>
        <end position="622"/>
    </location>
</feature>
<dbReference type="AlphaFoldDB" id="A7HQN1"/>
<reference evidence="3 4" key="1">
    <citation type="journal article" date="2011" name="Stand. Genomic Sci.">
        <title>Complete genome sequence of Parvibaculum lavamentivorans type strain (DS-1(T)).</title>
        <authorList>
            <person name="Schleheck D."/>
            <person name="Weiss M."/>
            <person name="Pitluck S."/>
            <person name="Bruce D."/>
            <person name="Land M.L."/>
            <person name="Han S."/>
            <person name="Saunders E."/>
            <person name="Tapia R."/>
            <person name="Detter C."/>
            <person name="Brettin T."/>
            <person name="Han J."/>
            <person name="Woyke T."/>
            <person name="Goodwin L."/>
            <person name="Pennacchio L."/>
            <person name="Nolan M."/>
            <person name="Cook A.M."/>
            <person name="Kjelleberg S."/>
            <person name="Thomas T."/>
        </authorList>
    </citation>
    <scope>NUCLEOTIDE SEQUENCE [LARGE SCALE GENOMIC DNA]</scope>
    <source>
        <strain evidence="4">DS-1 / DSM 13023 / NCIMB 13966</strain>
    </source>
</reference>
<dbReference type="SUPFAM" id="SSF51126">
    <property type="entry name" value="Pectin lyase-like"/>
    <property type="match status" value="1"/>
</dbReference>
<dbReference type="Gene3D" id="2.160.20.10">
    <property type="entry name" value="Single-stranded right-handed beta-helix, Pectin lyase-like"/>
    <property type="match status" value="1"/>
</dbReference>
<dbReference type="Gene3D" id="2.40.160.160">
    <property type="entry name" value="Inverse autotransporter, beta-domain"/>
    <property type="match status" value="1"/>
</dbReference>
<dbReference type="InterPro" id="IPR012334">
    <property type="entry name" value="Pectin_lyas_fold"/>
</dbReference>
<evidence type="ECO:0000313" key="4">
    <source>
        <dbReference type="Proteomes" id="UP000006377"/>
    </source>
</evidence>
<dbReference type="RefSeq" id="WP_011995505.1">
    <property type="nucleotide sequence ID" value="NC_009719.1"/>
</dbReference>
<dbReference type="STRING" id="402881.Plav_0591"/>
<name>A7HQN1_PARL1</name>
<proteinExistence type="predicted"/>
<dbReference type="Pfam" id="PF13229">
    <property type="entry name" value="Beta_helix"/>
    <property type="match status" value="1"/>
</dbReference>
<dbReference type="InterPro" id="IPR011050">
    <property type="entry name" value="Pectin_lyase_fold/virulence"/>
</dbReference>
<organism evidence="3 4">
    <name type="scientific">Parvibaculum lavamentivorans (strain DS-1 / DSM 13023 / NCIMB 13966)</name>
    <dbReference type="NCBI Taxonomy" id="402881"/>
    <lineage>
        <taxon>Bacteria</taxon>
        <taxon>Pseudomonadati</taxon>
        <taxon>Pseudomonadota</taxon>
        <taxon>Alphaproteobacteria</taxon>
        <taxon>Hyphomicrobiales</taxon>
        <taxon>Parvibaculaceae</taxon>
        <taxon>Parvibaculum</taxon>
    </lineage>
</organism>
<dbReference type="Proteomes" id="UP000006377">
    <property type="component" value="Chromosome"/>
</dbReference>
<accession>A7HQN1</accession>
<evidence type="ECO:0000256" key="1">
    <source>
        <dbReference type="SAM" id="SignalP"/>
    </source>
</evidence>
<feature type="chain" id="PRO_5002710403" description="Right handed beta helix domain-containing protein" evidence="1">
    <location>
        <begin position="31"/>
        <end position="719"/>
    </location>
</feature>
<keyword evidence="4" id="KW-1185">Reference proteome</keyword>
<evidence type="ECO:0000259" key="2">
    <source>
        <dbReference type="Pfam" id="PF13229"/>
    </source>
</evidence>
<dbReference type="EMBL" id="CP000774">
    <property type="protein sequence ID" value="ABS62214.1"/>
    <property type="molecule type" value="Genomic_DNA"/>
</dbReference>
<evidence type="ECO:0000313" key="3">
    <source>
        <dbReference type="EMBL" id="ABS62214.1"/>
    </source>
</evidence>
<keyword evidence="1" id="KW-0732">Signal</keyword>